<feature type="compositionally biased region" description="Gly residues" evidence="1">
    <location>
        <begin position="28"/>
        <end position="53"/>
    </location>
</feature>
<evidence type="ECO:0000313" key="3">
    <source>
        <dbReference type="Proteomes" id="UP000292095"/>
    </source>
</evidence>
<gene>
    <name evidence="2" type="ORF">C0Q91_30205</name>
</gene>
<organism evidence="2 3">
    <name type="scientific">Streptomyces albidoflavus</name>
    <dbReference type="NCBI Taxonomy" id="1886"/>
    <lineage>
        <taxon>Bacteria</taxon>
        <taxon>Bacillati</taxon>
        <taxon>Actinomycetota</taxon>
        <taxon>Actinomycetes</taxon>
        <taxon>Kitasatosporales</taxon>
        <taxon>Streptomycetaceae</taxon>
        <taxon>Streptomyces</taxon>
        <taxon>Streptomyces albidoflavus group</taxon>
    </lineage>
</organism>
<feature type="compositionally biased region" description="Basic and acidic residues" evidence="1">
    <location>
        <begin position="72"/>
        <end position="81"/>
    </location>
</feature>
<accession>A0AB37X8Z0</accession>
<reference evidence="2 3" key="1">
    <citation type="submission" date="2017-12" db="EMBL/GenBank/DDBJ databases">
        <title>Population genomics insights into the ecological differentiation and adaptive evolution in streptomycetes.</title>
        <authorList>
            <person name="Li Y."/>
            <person name="Huang Y."/>
        </authorList>
    </citation>
    <scope>NUCLEOTIDE SEQUENCE [LARGE SCALE GENOMIC DNA]</scope>
    <source>
        <strain evidence="2 3">FXJ.2339</strain>
    </source>
</reference>
<feature type="region of interest" description="Disordered" evidence="1">
    <location>
        <begin position="1"/>
        <end position="81"/>
    </location>
</feature>
<sequence>MRFAVAYHPGGTRGGASVGAVRKEGGERGVPGKGGRSGSAGLLGGSGGTGGPPEGRALAAVRPEGAVGQRQRALEVRRRST</sequence>
<evidence type="ECO:0000256" key="1">
    <source>
        <dbReference type="SAM" id="MobiDB-lite"/>
    </source>
</evidence>
<protein>
    <submittedName>
        <fullName evidence="2">Uncharacterized protein</fullName>
    </submittedName>
</protein>
<proteinExistence type="predicted"/>
<dbReference type="AlphaFoldDB" id="A0AB37X8Z0"/>
<evidence type="ECO:0000313" key="2">
    <source>
        <dbReference type="EMBL" id="RZE32131.1"/>
    </source>
</evidence>
<dbReference type="EMBL" id="PKLK01000033">
    <property type="protein sequence ID" value="RZE32131.1"/>
    <property type="molecule type" value="Genomic_DNA"/>
</dbReference>
<dbReference type="Proteomes" id="UP000292095">
    <property type="component" value="Unassembled WGS sequence"/>
</dbReference>
<name>A0AB37X8Z0_9ACTN</name>
<comment type="caution">
    <text evidence="2">The sequence shown here is derived from an EMBL/GenBank/DDBJ whole genome shotgun (WGS) entry which is preliminary data.</text>
</comment>